<organism evidence="1">
    <name type="scientific">hydrothermal vent metagenome</name>
    <dbReference type="NCBI Taxonomy" id="652676"/>
    <lineage>
        <taxon>unclassified sequences</taxon>
        <taxon>metagenomes</taxon>
        <taxon>ecological metagenomes</taxon>
    </lineage>
</organism>
<evidence type="ECO:0000313" key="1">
    <source>
        <dbReference type="EMBL" id="VAW74791.1"/>
    </source>
</evidence>
<reference evidence="1" key="1">
    <citation type="submission" date="2018-06" db="EMBL/GenBank/DDBJ databases">
        <authorList>
            <person name="Zhirakovskaya E."/>
        </authorList>
    </citation>
    <scope>NUCLEOTIDE SEQUENCE</scope>
</reference>
<proteinExistence type="predicted"/>
<dbReference type="EMBL" id="UOFL01000066">
    <property type="protein sequence ID" value="VAW74791.1"/>
    <property type="molecule type" value="Genomic_DNA"/>
</dbReference>
<protein>
    <submittedName>
        <fullName evidence="1">Uncharacterized protein</fullName>
    </submittedName>
</protein>
<dbReference type="AlphaFoldDB" id="A0A3B0Y5C5"/>
<name>A0A3B0Y5C5_9ZZZZ</name>
<sequence length="267" mass="30419">MKLKACFVIAPIGEAESETRKRSDQILKHVISPAADACGYKAIRADQISEPGMITSQVIQKIVDDPLVIADLTERNPNVFYELAIRHVIKKPLVQLIKKGEQIPFDVAGTRTIHVDHHDLDSVEEAKKEIIAQVKSLEADSSTQETPISVSLDLQLLRQSDNPEQRSLADVLSIITELRSSVLGLEKKMDNPESIIPRDYIQHIMRKGSMRSPESRHTIMEMRHMLENMMDLSEVDKPNSAKAIIQQKEHMMRLRSMMDRMIHLDEW</sequence>
<gene>
    <name evidence="1" type="ORF">MNBD_GAMMA12-65</name>
</gene>
<accession>A0A3B0Y5C5</accession>